<dbReference type="PROSITE" id="PS50271">
    <property type="entry name" value="ZF_UBP"/>
    <property type="match status" value="1"/>
</dbReference>
<dbReference type="Pfam" id="PF02148">
    <property type="entry name" value="zf-UBP"/>
    <property type="match status" value="1"/>
</dbReference>
<proteinExistence type="predicted"/>
<dbReference type="PANTHER" id="PTHR21646">
    <property type="entry name" value="UBIQUITIN CARBOXYL-TERMINAL HYDROLASE"/>
    <property type="match status" value="1"/>
</dbReference>
<dbReference type="InterPro" id="IPR038765">
    <property type="entry name" value="Papain-like_cys_pep_sf"/>
</dbReference>
<evidence type="ECO:0000259" key="11">
    <source>
        <dbReference type="PROSITE" id="PS50271"/>
    </source>
</evidence>
<dbReference type="Proteomes" id="UP000230423">
    <property type="component" value="Unassembled WGS sequence"/>
</dbReference>
<dbReference type="Pfam" id="PF00443">
    <property type="entry name" value="UCH"/>
    <property type="match status" value="1"/>
</dbReference>
<dbReference type="Gene3D" id="1.10.10.570">
    <property type="entry name" value="Winged helix' DNA-binding domain. Chain C. Domain 1"/>
    <property type="match status" value="1"/>
</dbReference>
<feature type="region of interest" description="Disordered" evidence="9">
    <location>
        <begin position="145"/>
        <end position="273"/>
    </location>
</feature>
<dbReference type="GO" id="GO:0071985">
    <property type="term" value="P:multivesicular body sorting pathway"/>
    <property type="evidence" value="ECO:0007669"/>
    <property type="project" value="InterPro"/>
</dbReference>
<dbReference type="SUPFAM" id="SSF54001">
    <property type="entry name" value="Cysteine proteinases"/>
    <property type="match status" value="1"/>
</dbReference>
<dbReference type="AlphaFoldDB" id="A0A2G9V2P0"/>
<evidence type="ECO:0000256" key="5">
    <source>
        <dbReference type="ARBA" id="ARBA00022771"/>
    </source>
</evidence>
<dbReference type="Gene3D" id="3.90.70.10">
    <property type="entry name" value="Cysteine proteinases"/>
    <property type="match status" value="1"/>
</dbReference>
<evidence type="ECO:0000256" key="6">
    <source>
        <dbReference type="ARBA" id="ARBA00022833"/>
    </source>
</evidence>
<evidence type="ECO:0000256" key="7">
    <source>
        <dbReference type="ARBA" id="ARBA00030094"/>
    </source>
</evidence>
<evidence type="ECO:0000256" key="8">
    <source>
        <dbReference type="PROSITE-ProRule" id="PRU00502"/>
    </source>
</evidence>
<dbReference type="Gene3D" id="3.30.40.10">
    <property type="entry name" value="Zinc/RING finger domain, C3HC4 (zinc finger)"/>
    <property type="match status" value="1"/>
</dbReference>
<protein>
    <recommendedName>
        <fullName evidence="3">Vacuolar protein-sorting-associated protein 25</fullName>
        <ecNumber evidence="2">3.4.19.12</ecNumber>
    </recommendedName>
    <alternativeName>
        <fullName evidence="7">ESCRT-II complex subunit VPS25</fullName>
    </alternativeName>
</protein>
<dbReference type="GO" id="GO:0008270">
    <property type="term" value="F:zinc ion binding"/>
    <property type="evidence" value="ECO:0007669"/>
    <property type="project" value="UniProtKB-KW"/>
</dbReference>
<keyword evidence="5 8" id="KW-0863">Zinc-finger</keyword>
<dbReference type="GO" id="GO:0016579">
    <property type="term" value="P:protein deubiquitination"/>
    <property type="evidence" value="ECO:0007669"/>
    <property type="project" value="InterPro"/>
</dbReference>
<evidence type="ECO:0000256" key="1">
    <source>
        <dbReference type="ARBA" id="ARBA00000707"/>
    </source>
</evidence>
<dbReference type="InterPro" id="IPR001607">
    <property type="entry name" value="Znf_UBP"/>
</dbReference>
<dbReference type="InterPro" id="IPR036390">
    <property type="entry name" value="WH_DNA-bd_sf"/>
</dbReference>
<dbReference type="InterPro" id="IPR050185">
    <property type="entry name" value="Ub_carboxyl-term_hydrolase"/>
</dbReference>
<dbReference type="InterPro" id="IPR001394">
    <property type="entry name" value="Peptidase_C19_UCH"/>
</dbReference>
<sequence>MTSKRTISYGRLFDPSLPEIEYSEEQRGREKVLWNCVTCDSSESPWLCLACGLIFCGRFVNAHGLKHHNEMKHPRHCVLMHCQTYEVFCYVCDDFVGDDTEDGKISSVRHSLAYFNKARCADHSYSSQLYVASHENGMYDAEDSVDLTTEEEDEDGRSQAVSERIVHLDEDSGSVPEDEGRPARQVNEQQSSKSVPDIGINRSGPLLSFSHSSCPPSPGLDPDYNVGKQPRLPLLQPDDEVSDENQPLASPRYNTRRAASAVNTSTSTAPTSAPTVLAEELRKVMIRLGDLRCDQAVSPDELFQSVWKISPRFRGYHQQDAHEFLRCTMDRVHSELRRCRLPESVDQWLAAACGGSESPNGSAVTTLFEGSLQSQVVCLTCHTASNKHDPFLDLSLDIFVPAANGRASNVRLSECIKRFFAKEELDHCEQYMCSNCKDKRPSTKQLFLRVLPNVLCLHLKRFRWSHFNRGKLDNMVDFPLSGLDITPFMAQCAASRVAENSGSITFDLSSVVVHHGSGVLDKGCSLKKKLKKISLQPTLATREKQLETWASLVIDYAQHNKIFTLDVAEVANSELFYNQKLNRRLSPEGIRAVFDYLEQKTFYGLEKDVLVKALRSLELQRRAQLMNIGTESEGVKFLQ</sequence>
<evidence type="ECO:0000256" key="9">
    <source>
        <dbReference type="SAM" id="MobiDB-lite"/>
    </source>
</evidence>
<feature type="domain" description="USP" evidence="10">
    <location>
        <begin position="204"/>
        <end position="580"/>
    </location>
</feature>
<dbReference type="EC" id="3.4.19.12" evidence="2"/>
<feature type="compositionally biased region" description="Low complexity" evidence="9">
    <location>
        <begin position="256"/>
        <end position="273"/>
    </location>
</feature>
<organism evidence="12 13">
    <name type="scientific">Teladorsagia circumcincta</name>
    <name type="common">Brown stomach worm</name>
    <name type="synonym">Ostertagia circumcincta</name>
    <dbReference type="NCBI Taxonomy" id="45464"/>
    <lineage>
        <taxon>Eukaryota</taxon>
        <taxon>Metazoa</taxon>
        <taxon>Ecdysozoa</taxon>
        <taxon>Nematoda</taxon>
        <taxon>Chromadorea</taxon>
        <taxon>Rhabditida</taxon>
        <taxon>Rhabditina</taxon>
        <taxon>Rhabditomorpha</taxon>
        <taxon>Strongyloidea</taxon>
        <taxon>Trichostrongylidae</taxon>
        <taxon>Teladorsagia</taxon>
    </lineage>
</organism>
<dbReference type="OrthoDB" id="21192at2759"/>
<dbReference type="InterPro" id="IPR028889">
    <property type="entry name" value="USP"/>
</dbReference>
<dbReference type="Pfam" id="PF05871">
    <property type="entry name" value="ESCRT-II"/>
    <property type="match status" value="1"/>
</dbReference>
<keyword evidence="6" id="KW-0862">Zinc</keyword>
<evidence type="ECO:0000256" key="3">
    <source>
        <dbReference type="ARBA" id="ARBA00017934"/>
    </source>
</evidence>
<dbReference type="InterPro" id="IPR008570">
    <property type="entry name" value="ESCRT-II_cplx_Vps25-sub"/>
</dbReference>
<comment type="catalytic activity">
    <reaction evidence="1">
        <text>Thiol-dependent hydrolysis of ester, thioester, amide, peptide and isopeptide bonds formed by the C-terminal Gly of ubiquitin (a 76-residue protein attached to proteins as an intracellular targeting signal).</text>
        <dbReference type="EC" id="3.4.19.12"/>
    </reaction>
</comment>
<evidence type="ECO:0000313" key="13">
    <source>
        <dbReference type="Proteomes" id="UP000230423"/>
    </source>
</evidence>
<evidence type="ECO:0000259" key="10">
    <source>
        <dbReference type="PROSITE" id="PS50235"/>
    </source>
</evidence>
<dbReference type="SUPFAM" id="SSF46785">
    <property type="entry name" value="Winged helix' DNA-binding domain"/>
    <property type="match status" value="1"/>
</dbReference>
<keyword evidence="4" id="KW-0479">Metal-binding</keyword>
<dbReference type="SMART" id="SM00290">
    <property type="entry name" value="ZnF_UBP"/>
    <property type="match status" value="1"/>
</dbReference>
<evidence type="ECO:0000313" key="12">
    <source>
        <dbReference type="EMBL" id="PIO76763.1"/>
    </source>
</evidence>
<dbReference type="PROSITE" id="PS50235">
    <property type="entry name" value="USP_3"/>
    <property type="match status" value="1"/>
</dbReference>
<keyword evidence="13" id="KW-1185">Reference proteome</keyword>
<feature type="compositionally biased region" description="Acidic residues" evidence="9">
    <location>
        <begin position="145"/>
        <end position="155"/>
    </location>
</feature>
<dbReference type="SUPFAM" id="SSF57850">
    <property type="entry name" value="RING/U-box"/>
    <property type="match status" value="1"/>
</dbReference>
<dbReference type="EMBL" id="KZ345031">
    <property type="protein sequence ID" value="PIO76763.1"/>
    <property type="molecule type" value="Genomic_DNA"/>
</dbReference>
<dbReference type="GO" id="GO:0004843">
    <property type="term" value="F:cysteine-type deubiquitinase activity"/>
    <property type="evidence" value="ECO:0007669"/>
    <property type="project" value="UniProtKB-EC"/>
</dbReference>
<accession>A0A2G9V2P0</accession>
<dbReference type="PANTHER" id="PTHR21646:SF19">
    <property type="entry name" value="UBIQUITIN CARBOXYL-TERMINAL HYDROLASE 3"/>
    <property type="match status" value="1"/>
</dbReference>
<evidence type="ECO:0000256" key="2">
    <source>
        <dbReference type="ARBA" id="ARBA00012759"/>
    </source>
</evidence>
<name>A0A2G9V2P0_TELCI</name>
<feature type="domain" description="UBP-type" evidence="11">
    <location>
        <begin position="15"/>
        <end position="118"/>
    </location>
</feature>
<dbReference type="GO" id="GO:0000814">
    <property type="term" value="C:ESCRT II complex"/>
    <property type="evidence" value="ECO:0007669"/>
    <property type="project" value="InterPro"/>
</dbReference>
<dbReference type="InterPro" id="IPR014041">
    <property type="entry name" value="ESCRT-II_cplx_Vps25-sub_N"/>
</dbReference>
<evidence type="ECO:0000256" key="4">
    <source>
        <dbReference type="ARBA" id="ARBA00022723"/>
    </source>
</evidence>
<dbReference type="InterPro" id="IPR013083">
    <property type="entry name" value="Znf_RING/FYVE/PHD"/>
</dbReference>
<reference evidence="12 13" key="1">
    <citation type="submission" date="2015-09" db="EMBL/GenBank/DDBJ databases">
        <title>Draft genome of the parasitic nematode Teladorsagia circumcincta isolate WARC Sus (inbred).</title>
        <authorList>
            <person name="Mitreva M."/>
        </authorList>
    </citation>
    <scope>NUCLEOTIDE SEQUENCE [LARGE SCALE GENOMIC DNA]</scope>
    <source>
        <strain evidence="12 13">S</strain>
    </source>
</reference>
<gene>
    <name evidence="12" type="ORF">TELCIR_01160</name>
</gene>